<dbReference type="GO" id="GO:1990904">
    <property type="term" value="C:ribonucleoprotein complex"/>
    <property type="evidence" value="ECO:0007669"/>
    <property type="project" value="UniProtKB-KW"/>
</dbReference>
<dbReference type="GO" id="GO:0003735">
    <property type="term" value="F:structural constituent of ribosome"/>
    <property type="evidence" value="ECO:0007669"/>
    <property type="project" value="InterPro"/>
</dbReference>
<keyword evidence="4 5" id="KW-0689">Ribosomal protein</keyword>
<dbReference type="SUPFAM" id="SSF54995">
    <property type="entry name" value="Ribosomal protein S6"/>
    <property type="match status" value="1"/>
</dbReference>
<evidence type="ECO:0000256" key="1">
    <source>
        <dbReference type="ARBA" id="ARBA00009512"/>
    </source>
</evidence>
<dbReference type="PANTHER" id="PTHR21011">
    <property type="entry name" value="MITOCHONDRIAL 28S RIBOSOMAL PROTEIN S6"/>
    <property type="match status" value="1"/>
</dbReference>
<dbReference type="EMBL" id="RAYQ01000023">
    <property type="protein sequence ID" value="RKI89385.1"/>
    <property type="molecule type" value="Genomic_DNA"/>
</dbReference>
<dbReference type="Proteomes" id="UP000280696">
    <property type="component" value="Unassembled WGS sequence"/>
</dbReference>
<dbReference type="InterPro" id="IPR020814">
    <property type="entry name" value="Ribosomal_S6_plastid/chlpt"/>
</dbReference>
<proteinExistence type="inferred from homology"/>
<organism evidence="5 6">
    <name type="scientific">Parablautia intestinalis</name>
    <dbReference type="NCBI Taxonomy" id="2320100"/>
    <lineage>
        <taxon>Bacteria</taxon>
        <taxon>Bacillati</taxon>
        <taxon>Bacillota</taxon>
        <taxon>Clostridia</taxon>
        <taxon>Lachnospirales</taxon>
        <taxon>Lachnospiraceae</taxon>
        <taxon>Parablautia</taxon>
    </lineage>
</organism>
<keyword evidence="4" id="KW-0699">rRNA-binding</keyword>
<dbReference type="CDD" id="cd00473">
    <property type="entry name" value="bS6"/>
    <property type="match status" value="1"/>
</dbReference>
<dbReference type="InterPro" id="IPR035980">
    <property type="entry name" value="Ribosomal_bS6_sf"/>
</dbReference>
<dbReference type="Gene3D" id="3.30.70.60">
    <property type="match status" value="1"/>
</dbReference>
<comment type="function">
    <text evidence="2 4">Binds together with bS18 to 16S ribosomal RNA.</text>
</comment>
<dbReference type="Pfam" id="PF01250">
    <property type="entry name" value="Ribosomal_S6"/>
    <property type="match status" value="1"/>
</dbReference>
<keyword evidence="6" id="KW-1185">Reference proteome</keyword>
<evidence type="ECO:0000256" key="4">
    <source>
        <dbReference type="HAMAP-Rule" id="MF_00360"/>
    </source>
</evidence>
<accession>A0A3A9ASR9</accession>
<comment type="similarity">
    <text evidence="1 4">Belongs to the bacterial ribosomal protein bS6 family.</text>
</comment>
<dbReference type="NCBIfam" id="TIGR00166">
    <property type="entry name" value="S6"/>
    <property type="match status" value="1"/>
</dbReference>
<dbReference type="InterPro" id="IPR014717">
    <property type="entry name" value="Transl_elong_EF1B/ribsomal_bS6"/>
</dbReference>
<keyword evidence="4" id="KW-0687">Ribonucleoprotein</keyword>
<dbReference type="GO" id="GO:0070181">
    <property type="term" value="F:small ribosomal subunit rRNA binding"/>
    <property type="evidence" value="ECO:0007669"/>
    <property type="project" value="TreeGrafter"/>
</dbReference>
<dbReference type="AlphaFoldDB" id="A0A3A9ASR9"/>
<keyword evidence="4" id="KW-0694">RNA-binding</keyword>
<dbReference type="InterPro" id="IPR000529">
    <property type="entry name" value="Ribosomal_bS6"/>
</dbReference>
<dbReference type="PANTHER" id="PTHR21011:SF1">
    <property type="entry name" value="SMALL RIBOSOMAL SUBUNIT PROTEIN BS6M"/>
    <property type="match status" value="1"/>
</dbReference>
<sequence>MNKYELAVVVNARIEEEERAAVVDRCKALIERFGGTITNVDDWGKKRLAYEIQKMKEGFYYFIQFDAESSAPIEIENRIRIMDNVIRFLCVRQDKS</sequence>
<dbReference type="GO" id="GO:0005840">
    <property type="term" value="C:ribosome"/>
    <property type="evidence" value="ECO:0007669"/>
    <property type="project" value="UniProtKB-KW"/>
</dbReference>
<reference evidence="5 6" key="1">
    <citation type="submission" date="2018-09" db="EMBL/GenBank/DDBJ databases">
        <title>Murine metabolic-syndrome-specific gut microbial biobank.</title>
        <authorList>
            <person name="Liu C."/>
        </authorList>
    </citation>
    <scope>NUCLEOTIDE SEQUENCE [LARGE SCALE GENOMIC DNA]</scope>
    <source>
        <strain evidence="5 6">0.1xD8-82</strain>
    </source>
</reference>
<protein>
    <recommendedName>
        <fullName evidence="3 4">Small ribosomal subunit protein bS6</fullName>
    </recommendedName>
</protein>
<comment type="caution">
    <text evidence="5">The sequence shown here is derived from an EMBL/GenBank/DDBJ whole genome shotgun (WGS) entry which is preliminary data.</text>
</comment>
<dbReference type="GO" id="GO:0005737">
    <property type="term" value="C:cytoplasm"/>
    <property type="evidence" value="ECO:0007669"/>
    <property type="project" value="UniProtKB-ARBA"/>
</dbReference>
<dbReference type="OrthoDB" id="9812702at2"/>
<dbReference type="RefSeq" id="WP_120471728.1">
    <property type="nucleotide sequence ID" value="NZ_CATAJS010000008.1"/>
</dbReference>
<name>A0A3A9ASR9_9FIRM</name>
<dbReference type="HAMAP" id="MF_00360">
    <property type="entry name" value="Ribosomal_bS6"/>
    <property type="match status" value="1"/>
</dbReference>
<evidence type="ECO:0000256" key="2">
    <source>
        <dbReference type="ARBA" id="ARBA00035104"/>
    </source>
</evidence>
<evidence type="ECO:0000256" key="3">
    <source>
        <dbReference type="ARBA" id="ARBA00035294"/>
    </source>
</evidence>
<evidence type="ECO:0000313" key="5">
    <source>
        <dbReference type="EMBL" id="RKI89385.1"/>
    </source>
</evidence>
<evidence type="ECO:0000313" key="6">
    <source>
        <dbReference type="Proteomes" id="UP000280696"/>
    </source>
</evidence>
<gene>
    <name evidence="4" type="primary">rpsF</name>
    <name evidence="5" type="ORF">D7V94_18185</name>
</gene>
<dbReference type="GO" id="GO:0006412">
    <property type="term" value="P:translation"/>
    <property type="evidence" value="ECO:0007669"/>
    <property type="project" value="UniProtKB-UniRule"/>
</dbReference>